<evidence type="ECO:0000313" key="3">
    <source>
        <dbReference type="EMBL" id="WZN62177.1"/>
    </source>
</evidence>
<organism evidence="3 4">
    <name type="scientific">Chloropicon roscoffensis</name>
    <dbReference type="NCBI Taxonomy" id="1461544"/>
    <lineage>
        <taxon>Eukaryota</taxon>
        <taxon>Viridiplantae</taxon>
        <taxon>Chlorophyta</taxon>
        <taxon>Chloropicophyceae</taxon>
        <taxon>Chloropicales</taxon>
        <taxon>Chloropicaceae</taxon>
        <taxon>Chloropicon</taxon>
    </lineage>
</organism>
<dbReference type="GO" id="GO:0044773">
    <property type="term" value="P:mitotic DNA damage checkpoint signaling"/>
    <property type="evidence" value="ECO:0007669"/>
    <property type="project" value="TreeGrafter"/>
</dbReference>
<dbReference type="EMBL" id="CP151505">
    <property type="protein sequence ID" value="WZN62177.1"/>
    <property type="molecule type" value="Genomic_DNA"/>
</dbReference>
<feature type="region of interest" description="Disordered" evidence="1">
    <location>
        <begin position="459"/>
        <end position="490"/>
    </location>
</feature>
<sequence>MGSVRGFRVECQVREAGGFFGGHTYAAARVTLARGRDEIKYLQCTKLSPGDGEGTCTSGETQQGSVRLPLAGMKLKVQKGLVACCSYSKTKDEARTATHFKFESEDVLRSFLGEMASFPEIFRRFRDYYEVGEKVGEGHTCVVYKAKSKIDGGVYAIKLSAKSKESHKEMHNELRILRYLRNEHPALPRVNDYFYDSKGNIAIVLEFLDLSLGEYVQEMGSIPEPQARAMFKGVLDCVCFLHRKGLAHRDLKVENLMFVPTEGVEAVEKHGGRRSFFNGFRSNSRKDEEARARRRRASSDRGSSLEALSLKVIDFGFGKIRSSNCWKASTPCGTTRYMAPEMVEGRAYCQAVDLWSLGCILHYMLFGKLPFSKDQVKQGDVSQPCLGGDEISQAAKDLLSKLLSANTDKNRRVTASEAAEHPWFTAAEEFKVDEVKPASDLPLSRGSLSPGENLGKMLSRMREAEEAREGDGTGDDPFARPSPVTTLNFVGDSSFKSRQLSILRMHLEEQLGPAGNRDELSLSDSD</sequence>
<gene>
    <name evidence="3" type="ORF">HKI87_05g37130</name>
</gene>
<dbReference type="PANTHER" id="PTHR44167">
    <property type="entry name" value="OVARIAN-SPECIFIC SERINE/THREONINE-PROTEIN KINASE LOK-RELATED"/>
    <property type="match status" value="1"/>
</dbReference>
<dbReference type="SUPFAM" id="SSF56112">
    <property type="entry name" value="Protein kinase-like (PK-like)"/>
    <property type="match status" value="1"/>
</dbReference>
<reference evidence="3 4" key="1">
    <citation type="submission" date="2024-03" db="EMBL/GenBank/DDBJ databases">
        <title>Complete genome sequence of the green alga Chloropicon roscoffensis RCC1871.</title>
        <authorList>
            <person name="Lemieux C."/>
            <person name="Pombert J.-F."/>
            <person name="Otis C."/>
            <person name="Turmel M."/>
        </authorList>
    </citation>
    <scope>NUCLEOTIDE SEQUENCE [LARGE SCALE GENOMIC DNA]</scope>
    <source>
        <strain evidence="3 4">RCC1871</strain>
    </source>
</reference>
<keyword evidence="3" id="KW-0723">Serine/threonine-protein kinase</keyword>
<keyword evidence="3" id="KW-0418">Kinase</keyword>
<evidence type="ECO:0000259" key="2">
    <source>
        <dbReference type="PROSITE" id="PS50011"/>
    </source>
</evidence>
<evidence type="ECO:0000313" key="4">
    <source>
        <dbReference type="Proteomes" id="UP001472866"/>
    </source>
</evidence>
<keyword evidence="3" id="KW-0808">Transferase</keyword>
<dbReference type="Pfam" id="PF00069">
    <property type="entry name" value="Pkinase"/>
    <property type="match status" value="1"/>
</dbReference>
<name>A0AAX4P845_9CHLO</name>
<dbReference type="PANTHER" id="PTHR44167:SF24">
    <property type="entry name" value="SERINE_THREONINE-PROTEIN KINASE CHK2"/>
    <property type="match status" value="1"/>
</dbReference>
<keyword evidence="4" id="KW-1185">Reference proteome</keyword>
<protein>
    <submittedName>
        <fullName evidence="3">Serine/threonine protein kinase</fullName>
    </submittedName>
</protein>
<proteinExistence type="predicted"/>
<dbReference type="Proteomes" id="UP001472866">
    <property type="component" value="Chromosome 05"/>
</dbReference>
<feature type="domain" description="Protein kinase" evidence="2">
    <location>
        <begin position="129"/>
        <end position="424"/>
    </location>
</feature>
<feature type="compositionally biased region" description="Basic and acidic residues" evidence="1">
    <location>
        <begin position="460"/>
        <end position="471"/>
    </location>
</feature>
<accession>A0AAX4P845</accession>
<dbReference type="GO" id="GO:0005524">
    <property type="term" value="F:ATP binding"/>
    <property type="evidence" value="ECO:0007669"/>
    <property type="project" value="InterPro"/>
</dbReference>
<dbReference type="GO" id="GO:0004674">
    <property type="term" value="F:protein serine/threonine kinase activity"/>
    <property type="evidence" value="ECO:0007669"/>
    <property type="project" value="UniProtKB-KW"/>
</dbReference>
<dbReference type="GO" id="GO:0005634">
    <property type="term" value="C:nucleus"/>
    <property type="evidence" value="ECO:0007669"/>
    <property type="project" value="TreeGrafter"/>
</dbReference>
<dbReference type="Gene3D" id="1.10.510.10">
    <property type="entry name" value="Transferase(Phosphotransferase) domain 1"/>
    <property type="match status" value="2"/>
</dbReference>
<dbReference type="InterPro" id="IPR011009">
    <property type="entry name" value="Kinase-like_dom_sf"/>
</dbReference>
<dbReference type="InterPro" id="IPR008271">
    <property type="entry name" value="Ser/Thr_kinase_AS"/>
</dbReference>
<dbReference type="PROSITE" id="PS50011">
    <property type="entry name" value="PROTEIN_KINASE_DOM"/>
    <property type="match status" value="1"/>
</dbReference>
<evidence type="ECO:0000256" key="1">
    <source>
        <dbReference type="SAM" id="MobiDB-lite"/>
    </source>
</evidence>
<dbReference type="InterPro" id="IPR000719">
    <property type="entry name" value="Prot_kinase_dom"/>
</dbReference>
<dbReference type="GO" id="GO:0005737">
    <property type="term" value="C:cytoplasm"/>
    <property type="evidence" value="ECO:0007669"/>
    <property type="project" value="TreeGrafter"/>
</dbReference>
<dbReference type="AlphaFoldDB" id="A0AAX4P845"/>
<dbReference type="SMART" id="SM00220">
    <property type="entry name" value="S_TKc"/>
    <property type="match status" value="1"/>
</dbReference>
<dbReference type="PROSITE" id="PS00108">
    <property type="entry name" value="PROTEIN_KINASE_ST"/>
    <property type="match status" value="1"/>
</dbReference>